<dbReference type="GO" id="GO:0046872">
    <property type="term" value="F:metal ion binding"/>
    <property type="evidence" value="ECO:0007669"/>
    <property type="project" value="UniProtKB-KW"/>
</dbReference>
<dbReference type="STRING" id="61424.A0A2T9Z5Q6"/>
<proteinExistence type="predicted"/>
<gene>
    <name evidence="5" type="ORF">BB559_000309</name>
</gene>
<feature type="region of interest" description="Disordered" evidence="3">
    <location>
        <begin position="1"/>
        <end position="24"/>
    </location>
</feature>
<dbReference type="AlphaFoldDB" id="A0A2T9Z5Q6"/>
<evidence type="ECO:0000259" key="4">
    <source>
        <dbReference type="PROSITE" id="PS00497"/>
    </source>
</evidence>
<dbReference type="PANTHER" id="PTHR11474:SF126">
    <property type="entry name" value="TYROSINASE-LIKE PROTEIN TYR-1-RELATED"/>
    <property type="match status" value="1"/>
</dbReference>
<dbReference type="InterPro" id="IPR050316">
    <property type="entry name" value="Tyrosinase/Hemocyanin"/>
</dbReference>
<dbReference type="SUPFAM" id="SSF48056">
    <property type="entry name" value="Di-copper centre-containing domain"/>
    <property type="match status" value="1"/>
</dbReference>
<dbReference type="PANTHER" id="PTHR11474">
    <property type="entry name" value="TYROSINASE FAMILY MEMBER"/>
    <property type="match status" value="1"/>
</dbReference>
<sequence length="619" mass="69182">MELEDSFYRYDSSEESDLSDFEGHGIDSKRRSALETFENKEKFVVKMKKDTIQEIEELWLFDCFPSDNEIDNSKWEFCGVVYNLASRKGGYSRDTESTTMTKMYRNPEIPKVVFILVGEIRVESQFTWTQTIFNLFGPKRVRVFSADIPLEIGESKFGHGQFKPLYGLWGGILSYCAVRGIDIVPGGYSIAVLSALVLAQDEYTKKCTSNAVRKEIRSLSQSDWTLVSNTVTKMHNLGWFMWFAFVHQKLMKQVHFVPVFLPWHRRFTREFESIGQYYNPNFAIPYWDSTIDFANPASSVVLSKAYLGGNGGSDGCVQSGLQFGWNMTFPLGRCLTRSYLNNTILPWQSPESVTSTIQTSKNFDDFRNQIEYGIHASIHSGLGGDMAAAFSPNDFAFFVHHSNMDRIYWKWQNASSNNTMAYSNSVSESLPVFGGVVSDVLVVGQGSMCYSYDEGQALSTRGISTDSTDISNVLANPDMSLATGIQKSTIEKYFPSLNDDVTVHASVALPNVVSQTAAKYAQDSKNVVSGNTVGSSAPVYGSSISGSLVTTANTIKPGRTRVMGPSSQSSKPQIPAPFRLPDDYIHMMNYDLDSYNKYYADQVELVNALNSDGYVSPYI</sequence>
<keyword evidence="6" id="KW-1185">Reference proteome</keyword>
<name>A0A2T9Z5Q6_9FUNG</name>
<protein>
    <recommendedName>
        <fullName evidence="4">Tyrosinase copper-binding domain-containing protein</fullName>
    </recommendedName>
</protein>
<keyword evidence="2" id="KW-0186">Copper</keyword>
<dbReference type="InterPro" id="IPR008922">
    <property type="entry name" value="Di-copper_centre_dom_sf"/>
</dbReference>
<dbReference type="Pfam" id="PF00264">
    <property type="entry name" value="Tyrosinase"/>
    <property type="match status" value="1"/>
</dbReference>
<keyword evidence="1" id="KW-0479">Metal-binding</keyword>
<feature type="domain" description="Tyrosinase copper-binding" evidence="4">
    <location>
        <begin position="255"/>
        <end position="272"/>
    </location>
</feature>
<dbReference type="OrthoDB" id="6132182at2759"/>
<evidence type="ECO:0000313" key="5">
    <source>
        <dbReference type="EMBL" id="PVU99881.1"/>
    </source>
</evidence>
<evidence type="ECO:0000313" key="6">
    <source>
        <dbReference type="Proteomes" id="UP000245699"/>
    </source>
</evidence>
<evidence type="ECO:0000256" key="2">
    <source>
        <dbReference type="ARBA" id="ARBA00023008"/>
    </source>
</evidence>
<comment type="caution">
    <text evidence="5">The sequence shown here is derived from an EMBL/GenBank/DDBJ whole genome shotgun (WGS) entry which is preliminary data.</text>
</comment>
<dbReference type="GO" id="GO:0016491">
    <property type="term" value="F:oxidoreductase activity"/>
    <property type="evidence" value="ECO:0007669"/>
    <property type="project" value="InterPro"/>
</dbReference>
<dbReference type="PRINTS" id="PR00092">
    <property type="entry name" value="TYROSINASE"/>
</dbReference>
<evidence type="ECO:0000256" key="1">
    <source>
        <dbReference type="ARBA" id="ARBA00022723"/>
    </source>
</evidence>
<dbReference type="Gene3D" id="1.10.1280.10">
    <property type="entry name" value="Di-copper center containing domain from catechol oxidase"/>
    <property type="match status" value="1"/>
</dbReference>
<reference evidence="5 6" key="1">
    <citation type="journal article" date="2018" name="MBio">
        <title>Comparative Genomics Reveals the Core Gene Toolbox for the Fungus-Insect Symbiosis.</title>
        <authorList>
            <person name="Wang Y."/>
            <person name="Stata M."/>
            <person name="Wang W."/>
            <person name="Stajich J.E."/>
            <person name="White M.M."/>
            <person name="Moncalvo J.M."/>
        </authorList>
    </citation>
    <scope>NUCLEOTIDE SEQUENCE [LARGE SCALE GENOMIC DNA]</scope>
    <source>
        <strain evidence="5 6">AUS-77-4</strain>
    </source>
</reference>
<dbReference type="PROSITE" id="PS00497">
    <property type="entry name" value="TYROSINASE_1"/>
    <property type="match status" value="1"/>
</dbReference>
<dbReference type="EMBL" id="MBFT01000014">
    <property type="protein sequence ID" value="PVU99881.1"/>
    <property type="molecule type" value="Genomic_DNA"/>
</dbReference>
<dbReference type="InterPro" id="IPR002227">
    <property type="entry name" value="Tyrosinase_Cu-bd"/>
</dbReference>
<accession>A0A2T9Z5Q6</accession>
<dbReference type="Proteomes" id="UP000245699">
    <property type="component" value="Unassembled WGS sequence"/>
</dbReference>
<organism evidence="5 6">
    <name type="scientific">Furculomyces boomerangus</name>
    <dbReference type="NCBI Taxonomy" id="61424"/>
    <lineage>
        <taxon>Eukaryota</taxon>
        <taxon>Fungi</taxon>
        <taxon>Fungi incertae sedis</taxon>
        <taxon>Zoopagomycota</taxon>
        <taxon>Kickxellomycotina</taxon>
        <taxon>Harpellomycetes</taxon>
        <taxon>Harpellales</taxon>
        <taxon>Harpellaceae</taxon>
        <taxon>Furculomyces</taxon>
    </lineage>
</organism>
<evidence type="ECO:0000256" key="3">
    <source>
        <dbReference type="SAM" id="MobiDB-lite"/>
    </source>
</evidence>
<feature type="compositionally biased region" description="Basic and acidic residues" evidence="3">
    <location>
        <begin position="1"/>
        <end position="12"/>
    </location>
</feature>